<organism evidence="3 4">
    <name type="scientific">Candidatus Magasanikbacteria bacterium GW2011_GWA2_56_11</name>
    <dbReference type="NCBI Taxonomy" id="1619044"/>
    <lineage>
        <taxon>Bacteria</taxon>
        <taxon>Candidatus Magasanikiibacteriota</taxon>
    </lineage>
</organism>
<feature type="domain" description="DHHA1" evidence="2">
    <location>
        <begin position="222"/>
        <end position="304"/>
    </location>
</feature>
<accession>A0A0G1YGB5</accession>
<evidence type="ECO:0000313" key="3">
    <source>
        <dbReference type="EMBL" id="KKW42266.1"/>
    </source>
</evidence>
<dbReference type="PANTHER" id="PTHR47618:SF1">
    <property type="entry name" value="BIFUNCTIONAL OLIGORIBONUCLEASE AND PAP PHOSPHATASE NRNA"/>
    <property type="match status" value="1"/>
</dbReference>
<comment type="caution">
    <text evidence="3">The sequence shown here is derived from an EMBL/GenBank/DDBJ whole genome shotgun (WGS) entry which is preliminary data.</text>
</comment>
<dbReference type="InterPro" id="IPR038763">
    <property type="entry name" value="DHH_sf"/>
</dbReference>
<protein>
    <submittedName>
        <fullName evidence="3">MgpA protein</fullName>
    </submittedName>
</protein>
<name>A0A0G1YGB5_9BACT</name>
<dbReference type="EMBL" id="LCRX01000009">
    <property type="protein sequence ID" value="KKW42266.1"/>
    <property type="molecule type" value="Genomic_DNA"/>
</dbReference>
<dbReference type="InterPro" id="IPR003156">
    <property type="entry name" value="DHHA1_dom"/>
</dbReference>
<dbReference type="Pfam" id="PF02272">
    <property type="entry name" value="DHHA1"/>
    <property type="match status" value="1"/>
</dbReference>
<evidence type="ECO:0000313" key="4">
    <source>
        <dbReference type="Proteomes" id="UP000033870"/>
    </source>
</evidence>
<dbReference type="InterPro" id="IPR001667">
    <property type="entry name" value="DDH_dom"/>
</dbReference>
<dbReference type="InterPro" id="IPR051319">
    <property type="entry name" value="Oligoribo/pAp-PDE_c-di-AMP_PDE"/>
</dbReference>
<evidence type="ECO:0000259" key="2">
    <source>
        <dbReference type="Pfam" id="PF02272"/>
    </source>
</evidence>
<gene>
    <name evidence="3" type="ORF">UY92_C0009G0070</name>
</gene>
<evidence type="ECO:0000259" key="1">
    <source>
        <dbReference type="Pfam" id="PF01368"/>
    </source>
</evidence>
<dbReference type="PANTHER" id="PTHR47618">
    <property type="entry name" value="BIFUNCTIONAL OLIGORIBONUCLEASE AND PAP PHOSPHATASE NRNA"/>
    <property type="match status" value="1"/>
</dbReference>
<dbReference type="GO" id="GO:0003676">
    <property type="term" value="F:nucleic acid binding"/>
    <property type="evidence" value="ECO:0007669"/>
    <property type="project" value="InterPro"/>
</dbReference>
<dbReference type="STRING" id="1619044.UY92_C0009G0070"/>
<dbReference type="Gene3D" id="3.10.310.30">
    <property type="match status" value="1"/>
</dbReference>
<dbReference type="Pfam" id="PF01368">
    <property type="entry name" value="DHH"/>
    <property type="match status" value="1"/>
</dbReference>
<dbReference type="Gene3D" id="3.90.1640.10">
    <property type="entry name" value="inorganic pyrophosphatase (n-terminal core)"/>
    <property type="match status" value="1"/>
</dbReference>
<reference evidence="3 4" key="1">
    <citation type="journal article" date="2015" name="Nature">
        <title>rRNA introns, odd ribosomes, and small enigmatic genomes across a large radiation of phyla.</title>
        <authorList>
            <person name="Brown C.T."/>
            <person name="Hug L.A."/>
            <person name="Thomas B.C."/>
            <person name="Sharon I."/>
            <person name="Castelle C.J."/>
            <person name="Singh A."/>
            <person name="Wilkins M.J."/>
            <person name="Williams K.H."/>
            <person name="Banfield J.F."/>
        </authorList>
    </citation>
    <scope>NUCLEOTIDE SEQUENCE [LARGE SCALE GENOMIC DNA]</scope>
</reference>
<feature type="domain" description="DDH" evidence="1">
    <location>
        <begin position="1"/>
        <end position="143"/>
    </location>
</feature>
<dbReference type="AlphaFoldDB" id="A0A0G1YGB5"/>
<dbReference type="SUPFAM" id="SSF64182">
    <property type="entry name" value="DHH phosphoesterases"/>
    <property type="match status" value="1"/>
</dbReference>
<sequence length="305" mass="33058">MIVPHQYPDGDALGAATALAAWCSSRQIICTVFCATPIPYTLRFLPFAESITSDPEVWERERYDAVVIVDSGDPVYAGAEPFLSALPYRPILINIDHHPTNTRFGDLNLVVPAASSTSEILYTFFTLNKIPISAAMATSLMTGLITDTGTFTNSATSRLSLAVGGELIKKGADLKTIKRSVLSDKSIEALKLWGIILSRLELEPETGIAYTYFKRHDLEKHPVKEEEADGIANLLNYLSEGRAALVLKERDGGTVKGSFRTTRDDLDVSAWAKKLGGGGHKKAAGFTVAGTVEEVLEKVLAAVRD</sequence>
<dbReference type="PATRIC" id="fig|1619044.3.peg.727"/>
<dbReference type="Proteomes" id="UP000033870">
    <property type="component" value="Unassembled WGS sequence"/>
</dbReference>
<proteinExistence type="predicted"/>